<feature type="region of interest" description="Disordered" evidence="2">
    <location>
        <begin position="192"/>
        <end position="219"/>
    </location>
</feature>
<evidence type="ECO:0000313" key="4">
    <source>
        <dbReference type="Proteomes" id="UP001195483"/>
    </source>
</evidence>
<dbReference type="EMBL" id="JAEAOA010000564">
    <property type="protein sequence ID" value="KAK3578696.1"/>
    <property type="molecule type" value="Genomic_DNA"/>
</dbReference>
<name>A0AAE0RS96_9BIVA</name>
<reference evidence="3" key="2">
    <citation type="journal article" date="2021" name="Genome Biol. Evol.">
        <title>Developing a high-quality reference genome for a parasitic bivalve with doubly uniparental inheritance (Bivalvia: Unionida).</title>
        <authorList>
            <person name="Smith C.H."/>
        </authorList>
    </citation>
    <scope>NUCLEOTIDE SEQUENCE</scope>
    <source>
        <strain evidence="3">CHS0354</strain>
        <tissue evidence="3">Mantle</tissue>
    </source>
</reference>
<organism evidence="3 4">
    <name type="scientific">Potamilus streckersoni</name>
    <dbReference type="NCBI Taxonomy" id="2493646"/>
    <lineage>
        <taxon>Eukaryota</taxon>
        <taxon>Metazoa</taxon>
        <taxon>Spiralia</taxon>
        <taxon>Lophotrochozoa</taxon>
        <taxon>Mollusca</taxon>
        <taxon>Bivalvia</taxon>
        <taxon>Autobranchia</taxon>
        <taxon>Heteroconchia</taxon>
        <taxon>Palaeoheterodonta</taxon>
        <taxon>Unionida</taxon>
        <taxon>Unionoidea</taxon>
        <taxon>Unionidae</taxon>
        <taxon>Ambleminae</taxon>
        <taxon>Lampsilini</taxon>
        <taxon>Potamilus</taxon>
    </lineage>
</organism>
<feature type="compositionally biased region" description="Basic and acidic residues" evidence="2">
    <location>
        <begin position="198"/>
        <end position="217"/>
    </location>
</feature>
<accession>A0AAE0RS96</accession>
<sequence>MLLESTVQKYRAELAFTTTSVTAKNFAIANLQEKIAELKEHLDDKDKKISQLETQLLLTFEDKQKTEKQFDALLDELENLDLTGYVYQSSGLALTGYVDQSSGLDLSGYVNYNSPSSSDILDKKQSFKKQPSRFSKFFDSIKNDKLPGLKRRLSHDNTFARVQSEHCYHRSVTHHGIAKPSELKNNVIEEEIPVNSPQHEDLSNASYKDSKESKGDSVKSQFCIIM</sequence>
<protein>
    <submittedName>
        <fullName evidence="3">Uncharacterized protein</fullName>
    </submittedName>
</protein>
<feature type="coiled-coil region" evidence="1">
    <location>
        <begin position="28"/>
        <end position="83"/>
    </location>
</feature>
<evidence type="ECO:0000313" key="3">
    <source>
        <dbReference type="EMBL" id="KAK3578696.1"/>
    </source>
</evidence>
<dbReference type="AlphaFoldDB" id="A0AAE0RS96"/>
<reference evidence="3" key="1">
    <citation type="journal article" date="2021" name="Genome Biol. Evol.">
        <title>A High-Quality Reference Genome for a Parasitic Bivalve with Doubly Uniparental Inheritance (Bivalvia: Unionida).</title>
        <authorList>
            <person name="Smith C.H."/>
        </authorList>
    </citation>
    <scope>NUCLEOTIDE SEQUENCE</scope>
    <source>
        <strain evidence="3">CHS0354</strain>
    </source>
</reference>
<evidence type="ECO:0000256" key="1">
    <source>
        <dbReference type="SAM" id="Coils"/>
    </source>
</evidence>
<comment type="caution">
    <text evidence="3">The sequence shown here is derived from an EMBL/GenBank/DDBJ whole genome shotgun (WGS) entry which is preliminary data.</text>
</comment>
<gene>
    <name evidence="3" type="ORF">CHS0354_008554</name>
</gene>
<proteinExistence type="predicted"/>
<dbReference type="Proteomes" id="UP001195483">
    <property type="component" value="Unassembled WGS sequence"/>
</dbReference>
<evidence type="ECO:0000256" key="2">
    <source>
        <dbReference type="SAM" id="MobiDB-lite"/>
    </source>
</evidence>
<keyword evidence="4" id="KW-1185">Reference proteome</keyword>
<reference evidence="3" key="3">
    <citation type="submission" date="2023-05" db="EMBL/GenBank/DDBJ databases">
        <authorList>
            <person name="Smith C.H."/>
        </authorList>
    </citation>
    <scope>NUCLEOTIDE SEQUENCE</scope>
    <source>
        <strain evidence="3">CHS0354</strain>
        <tissue evidence="3">Mantle</tissue>
    </source>
</reference>
<keyword evidence="1" id="KW-0175">Coiled coil</keyword>